<dbReference type="HOGENOM" id="CLU_120879_0_0_9"/>
<accession>B2TMF2</accession>
<gene>
    <name evidence="1" type="ordered locus">CLL_A0939</name>
</gene>
<protein>
    <recommendedName>
        <fullName evidence="2">Xaa-His dipeptidase</fullName>
    </recommendedName>
</protein>
<proteinExistence type="predicted"/>
<evidence type="ECO:0008006" key="2">
    <source>
        <dbReference type="Google" id="ProtNLM"/>
    </source>
</evidence>
<evidence type="ECO:0000313" key="1">
    <source>
        <dbReference type="EMBL" id="ACD24067.1"/>
    </source>
</evidence>
<reference evidence="1" key="2">
    <citation type="submission" date="2009-08" db="EMBL/GenBank/DDBJ databases">
        <authorList>
            <person name="Shrivastava S."/>
            <person name="Brinkac L.M."/>
            <person name="Dodson R.J."/>
            <person name="Harkins D.M."/>
            <person name="Durkin A.S."/>
            <person name="Sutton G."/>
        </authorList>
    </citation>
    <scope>NUCLEOTIDE SEQUENCE</scope>
    <source>
        <strain evidence="1">Eklund 17B</strain>
    </source>
</reference>
<name>B2TMF2_CLOBB</name>
<dbReference type="EMBL" id="CP001056">
    <property type="protein sequence ID" value="ACD24067.1"/>
    <property type="molecule type" value="Genomic_DNA"/>
</dbReference>
<dbReference type="AlphaFoldDB" id="B2TMF2"/>
<reference evidence="1" key="1">
    <citation type="submission" date="2009-06" db="EMBL/GenBank/DDBJ databases">
        <authorList>
            <consortium name="US DOE Joint Genome Institute (JGI-PGF)"/>
            <person name="Lucas S."/>
            <person name="Copeland A."/>
            <person name="Lapidus A."/>
            <person name="Glavina del Rio T."/>
            <person name="Dalin E."/>
            <person name="Tice H."/>
            <person name="Bruce D."/>
            <person name="Goodwin L."/>
            <person name="Pitluck S."/>
            <person name="Kyrpides N."/>
            <person name="Mavromatis K."/>
            <person name="Ivanova N."/>
            <person name="Saunders E."/>
            <person name="Brettin T."/>
            <person name="Detter J.C."/>
            <person name="Han C."/>
            <person name="Larimer F."/>
            <person name="Land M."/>
            <person name="Hauser L."/>
            <person name="Markowitz V."/>
            <person name="Cheng J.-F."/>
            <person name="Hugenholtz P."/>
            <person name="Woyke T."/>
            <person name="Wu D."/>
            <person name="Gronow S."/>
            <person name="Klenk H.-P."/>
            <person name="Eisen J.A."/>
        </authorList>
    </citation>
    <scope>NUCLEOTIDE SEQUENCE</scope>
    <source>
        <strain evidence="1">Eklund 17B</strain>
    </source>
</reference>
<sequence length="159" mass="18278">MKSVEDIIKDNLKSIESMAESGCTDKEIAGKLDISYSTFKRYKSSNKALKDLMAQCKDKKNEEVEQALFNNCIGYEYEEEVPVKVKEEITAEDGQTVLTKERVVIKKVKKYCKPDLAAQKYWLNNMKKAKWSDDPNKVANDKKLTKLKEKEANSKNIEL</sequence>
<organism evidence="1">
    <name type="scientific">Clostridium botulinum (strain Eklund 17B / Type B)</name>
    <dbReference type="NCBI Taxonomy" id="935198"/>
    <lineage>
        <taxon>Bacteria</taxon>
        <taxon>Bacillati</taxon>
        <taxon>Bacillota</taxon>
        <taxon>Clostridia</taxon>
        <taxon>Eubacteriales</taxon>
        <taxon>Clostridiaceae</taxon>
        <taxon>Clostridium</taxon>
    </lineage>
</organism>
<dbReference type="KEGG" id="cbk:CLL_A0939"/>